<dbReference type="SUPFAM" id="SSF53613">
    <property type="entry name" value="Ribokinase-like"/>
    <property type="match status" value="1"/>
</dbReference>
<evidence type="ECO:0000259" key="3">
    <source>
        <dbReference type="Pfam" id="PF00294"/>
    </source>
</evidence>
<name>A0A369BPY0_9BACL</name>
<feature type="domain" description="Carbohydrate kinase PfkB" evidence="3">
    <location>
        <begin position="6"/>
        <end position="95"/>
    </location>
</feature>
<gene>
    <name evidence="4" type="ORF">DFP94_1011050</name>
</gene>
<keyword evidence="5" id="KW-1185">Reference proteome</keyword>
<protein>
    <submittedName>
        <fullName evidence="4">PfkB family carbohydrate kinase</fullName>
    </submittedName>
</protein>
<accession>A0A369BPY0</accession>
<dbReference type="EMBL" id="QPJW01000001">
    <property type="protein sequence ID" value="RCX23451.1"/>
    <property type="molecule type" value="Genomic_DNA"/>
</dbReference>
<evidence type="ECO:0000256" key="1">
    <source>
        <dbReference type="ARBA" id="ARBA00022679"/>
    </source>
</evidence>
<dbReference type="AlphaFoldDB" id="A0A369BPY0"/>
<evidence type="ECO:0000313" key="4">
    <source>
        <dbReference type="EMBL" id="RCX23451.1"/>
    </source>
</evidence>
<evidence type="ECO:0000256" key="2">
    <source>
        <dbReference type="ARBA" id="ARBA00022777"/>
    </source>
</evidence>
<proteinExistence type="predicted"/>
<reference evidence="4 5" key="1">
    <citation type="submission" date="2018-07" db="EMBL/GenBank/DDBJ databases">
        <title>Genomic Encyclopedia of Type Strains, Phase III (KMG-III): the genomes of soil and plant-associated and newly described type strains.</title>
        <authorList>
            <person name="Whitman W."/>
        </authorList>
    </citation>
    <scope>NUCLEOTIDE SEQUENCE [LARGE SCALE GENOMIC DNA]</scope>
    <source>
        <strain evidence="4 5">CECT 8333</strain>
    </source>
</reference>
<keyword evidence="2 4" id="KW-0418">Kinase</keyword>
<dbReference type="PANTHER" id="PTHR10584:SF166">
    <property type="entry name" value="RIBOKINASE"/>
    <property type="match status" value="1"/>
</dbReference>
<evidence type="ECO:0000313" key="5">
    <source>
        <dbReference type="Proteomes" id="UP000253090"/>
    </source>
</evidence>
<dbReference type="Proteomes" id="UP000253090">
    <property type="component" value="Unassembled WGS sequence"/>
</dbReference>
<dbReference type="InterPro" id="IPR011611">
    <property type="entry name" value="PfkB_dom"/>
</dbReference>
<comment type="caution">
    <text evidence="4">The sequence shown here is derived from an EMBL/GenBank/DDBJ whole genome shotgun (WGS) entry which is preliminary data.</text>
</comment>
<dbReference type="Pfam" id="PF00294">
    <property type="entry name" value="PfkB"/>
    <property type="match status" value="1"/>
</dbReference>
<dbReference type="InterPro" id="IPR029056">
    <property type="entry name" value="Ribokinase-like"/>
</dbReference>
<organism evidence="4 5">
    <name type="scientific">Fontibacillus phaseoli</name>
    <dbReference type="NCBI Taxonomy" id="1416533"/>
    <lineage>
        <taxon>Bacteria</taxon>
        <taxon>Bacillati</taxon>
        <taxon>Bacillota</taxon>
        <taxon>Bacilli</taxon>
        <taxon>Bacillales</taxon>
        <taxon>Paenibacillaceae</taxon>
        <taxon>Fontibacillus</taxon>
    </lineage>
</organism>
<sequence>MENYKSVMEALHRKGKKLIVCTHGKKGATCLSEDGVWIERGVIENYEYKDANGAGDSFFAGFLYGYLHNKPIEKCLDLATICAGLCITSEQLAFPELTEELIWQENKKYFE</sequence>
<dbReference type="GO" id="GO:0016301">
    <property type="term" value="F:kinase activity"/>
    <property type="evidence" value="ECO:0007669"/>
    <property type="project" value="UniProtKB-KW"/>
</dbReference>
<dbReference type="PANTHER" id="PTHR10584">
    <property type="entry name" value="SUGAR KINASE"/>
    <property type="match status" value="1"/>
</dbReference>
<dbReference type="Gene3D" id="3.40.1190.20">
    <property type="match status" value="1"/>
</dbReference>
<keyword evidence="1" id="KW-0808">Transferase</keyword>